<dbReference type="GO" id="GO:0030246">
    <property type="term" value="F:carbohydrate binding"/>
    <property type="evidence" value="ECO:0007669"/>
    <property type="project" value="InterPro"/>
</dbReference>
<protein>
    <recommendedName>
        <fullName evidence="2">DUF4382 domain-containing protein</fullName>
    </recommendedName>
</protein>
<gene>
    <name evidence="3" type="ORF">Gilli_0856</name>
</gene>
<dbReference type="Proteomes" id="UP000003844">
    <property type="component" value="Unassembled WGS sequence"/>
</dbReference>
<feature type="domain" description="DUF4382" evidence="2">
    <location>
        <begin position="30"/>
        <end position="179"/>
    </location>
</feature>
<feature type="chain" id="PRO_5003559520" description="DUF4382 domain-containing protein" evidence="1">
    <location>
        <begin position="21"/>
        <end position="301"/>
    </location>
</feature>
<evidence type="ECO:0000259" key="2">
    <source>
        <dbReference type="Pfam" id="PF14321"/>
    </source>
</evidence>
<name>H2BTG5_GILLR</name>
<dbReference type="SUPFAM" id="SSF49452">
    <property type="entry name" value="Starch-binding domain-like"/>
    <property type="match status" value="1"/>
</dbReference>
<reference evidence="4" key="1">
    <citation type="journal article" date="2012" name="Stand. Genomic Sci.">
        <title>Genome sequence of the Antarctic rhodopsins-containing flavobacterium Gillisia limnaea type strain (R-8282(T)).</title>
        <authorList>
            <person name="Riedel T."/>
            <person name="Held B."/>
            <person name="Nolan M."/>
            <person name="Lucas S."/>
            <person name="Lapidus A."/>
            <person name="Tice H."/>
            <person name="Del Rio T.G."/>
            <person name="Cheng J.F."/>
            <person name="Han C."/>
            <person name="Tapia R."/>
            <person name="Goodwin L.A."/>
            <person name="Pitluck S."/>
            <person name="Liolios K."/>
            <person name="Mavromatis K."/>
            <person name="Pagani I."/>
            <person name="Ivanova N."/>
            <person name="Mikhailova N."/>
            <person name="Pati A."/>
            <person name="Chen A."/>
            <person name="Palaniappan K."/>
            <person name="Land M."/>
            <person name="Rohde M."/>
            <person name="Tindall B.J."/>
            <person name="Detter J.C."/>
            <person name="Goker M."/>
            <person name="Bristow J."/>
            <person name="Eisen J.A."/>
            <person name="Markowitz V."/>
            <person name="Hugenholtz P."/>
            <person name="Kyrpides N.C."/>
            <person name="Klenk H.P."/>
            <person name="Woyke T."/>
        </authorList>
    </citation>
    <scope>NUCLEOTIDE SEQUENCE [LARGE SCALE GENOMIC DNA]</scope>
    <source>
        <strain evidence="4">DSM 15749 / LMG 21470 / R-8282</strain>
    </source>
</reference>
<dbReference type="InterPro" id="IPR013784">
    <property type="entry name" value="Carb-bd-like_fold"/>
</dbReference>
<dbReference type="EMBL" id="JH594606">
    <property type="protein sequence ID" value="EHQ01551.1"/>
    <property type="molecule type" value="Genomic_DNA"/>
</dbReference>
<evidence type="ECO:0000313" key="4">
    <source>
        <dbReference type="Proteomes" id="UP000003844"/>
    </source>
</evidence>
<dbReference type="HOGENOM" id="CLU_060074_0_0_10"/>
<feature type="signal peptide" evidence="1">
    <location>
        <begin position="1"/>
        <end position="20"/>
    </location>
</feature>
<organism evidence="3 4">
    <name type="scientific">Gillisia limnaea (strain DSM 15749 / LMG 21470 / R-8282)</name>
    <dbReference type="NCBI Taxonomy" id="865937"/>
    <lineage>
        <taxon>Bacteria</taxon>
        <taxon>Pseudomonadati</taxon>
        <taxon>Bacteroidota</taxon>
        <taxon>Flavobacteriia</taxon>
        <taxon>Flavobacteriales</taxon>
        <taxon>Flavobacteriaceae</taxon>
        <taxon>Gillisia</taxon>
    </lineage>
</organism>
<dbReference type="eggNOG" id="ENOG50309D6">
    <property type="taxonomic scope" value="Bacteria"/>
</dbReference>
<accession>H2BTG5</accession>
<dbReference type="OrthoDB" id="2111471at2"/>
<evidence type="ECO:0000313" key="3">
    <source>
        <dbReference type="EMBL" id="EHQ01551.1"/>
    </source>
</evidence>
<dbReference type="Pfam" id="PF13620">
    <property type="entry name" value="CarboxypepD_reg"/>
    <property type="match status" value="1"/>
</dbReference>
<dbReference type="STRING" id="865937.Gilli_0856"/>
<proteinExistence type="predicted"/>
<dbReference type="AlphaFoldDB" id="H2BTG5"/>
<sequence>MKTLKTIFILLILITIASCSDNNETDTRATGNLTVKLSDAPMHYNQFSQANVTIDHMDIRNSSNGNSFTMLTKNPMHSNLLDLVNGNTETIANMDLPEGNYDLMRLYISSTEMVMNGGESYTYNVAQHGYAGGGMMGNGMRLNSDGGIDIALEHPLTISNGSHHQYLLDIDVNNSFVLEDAEYTGMGSGMMMTMSGFTFSPMMRFVDMETAGTIQGVVHGDQGELAHATISLMLDGNVYTSTHTNGNGHYALIGIPEDSYTIMAEYDGYMMSSSGNEGNKGALEMVSGTILPVDFNMIPAN</sequence>
<keyword evidence="4" id="KW-1185">Reference proteome</keyword>
<dbReference type="Pfam" id="PF14321">
    <property type="entry name" value="DUF4382"/>
    <property type="match status" value="1"/>
</dbReference>
<keyword evidence="1" id="KW-0732">Signal</keyword>
<dbReference type="InterPro" id="IPR025491">
    <property type="entry name" value="DUF4382"/>
</dbReference>
<dbReference type="RefSeq" id="WP_006987873.1">
    <property type="nucleotide sequence ID" value="NZ_JH594606.1"/>
</dbReference>
<dbReference type="Gene3D" id="2.60.40.1120">
    <property type="entry name" value="Carboxypeptidase-like, regulatory domain"/>
    <property type="match status" value="1"/>
</dbReference>
<dbReference type="PROSITE" id="PS51257">
    <property type="entry name" value="PROKAR_LIPOPROTEIN"/>
    <property type="match status" value="1"/>
</dbReference>
<evidence type="ECO:0000256" key="1">
    <source>
        <dbReference type="SAM" id="SignalP"/>
    </source>
</evidence>